<keyword evidence="4" id="KW-1133">Transmembrane helix</keyword>
<dbReference type="Gene3D" id="3.90.550.10">
    <property type="entry name" value="Spore Coat Polysaccharide Biosynthesis Protein SpsA, Chain A"/>
    <property type="match status" value="1"/>
</dbReference>
<organism evidence="6 7">
    <name type="scientific">Paraburkholderia kirstenboschensis</name>
    <dbReference type="NCBI Taxonomy" id="1245436"/>
    <lineage>
        <taxon>Bacteria</taxon>
        <taxon>Pseudomonadati</taxon>
        <taxon>Pseudomonadota</taxon>
        <taxon>Betaproteobacteria</taxon>
        <taxon>Burkholderiales</taxon>
        <taxon>Burkholderiaceae</taxon>
        <taxon>Paraburkholderia</taxon>
    </lineage>
</organism>
<dbReference type="InterPro" id="IPR029044">
    <property type="entry name" value="Nucleotide-diphossugar_trans"/>
</dbReference>
<evidence type="ECO:0000313" key="6">
    <source>
        <dbReference type="EMBL" id="WOD18680.1"/>
    </source>
</evidence>
<comment type="similarity">
    <text evidence="1">Belongs to the glycosyltransferase 2 family.</text>
</comment>
<dbReference type="NCBIfam" id="TIGR01556">
    <property type="entry name" value="rhamnosyltran"/>
    <property type="match status" value="1"/>
</dbReference>
<evidence type="ECO:0000259" key="5">
    <source>
        <dbReference type="Pfam" id="PF00535"/>
    </source>
</evidence>
<keyword evidence="4" id="KW-0472">Membrane</keyword>
<protein>
    <submittedName>
        <fullName evidence="6">Glycosyltransferase family 2 protein</fullName>
    </submittedName>
</protein>
<keyword evidence="4" id="KW-0812">Transmembrane</keyword>
<dbReference type="EMBL" id="CP136513">
    <property type="protein sequence ID" value="WOD18680.1"/>
    <property type="molecule type" value="Genomic_DNA"/>
</dbReference>
<evidence type="ECO:0000313" key="7">
    <source>
        <dbReference type="Proteomes" id="UP001302652"/>
    </source>
</evidence>
<sequence>MVFPSSGNLSDPERPHVVAVIVTFNPDLPTLQTMIESLQAQVSRTVIVDNGSAGHIAEQIEQLALRHVCVLEALEANLGIAAAQNRGLAVAARVESDRPGHHHYVLFLDHDSIPASGMVEKLVATDVKLRRQNVSVGAVGPVVIDRRTGTHGRFVRAGRLWLSRVHCADNCSELAVDFLISSGTLVRGDVLQEVGGMNEGLFIDHVDTDWCLRASAAKYRLFAVCGAHLTHSLGDEVVRVWLGRWREVFVHSPIRDYYMCRNTLLILKAIQMPLAWRLFLIVRLIGSIVFFGLGMAPRWIRLRRMFQGLLDGVNGRSGVLDVSLRPR</sequence>
<dbReference type="CDD" id="cd02526">
    <property type="entry name" value="GT2_RfbF_like"/>
    <property type="match status" value="1"/>
</dbReference>
<dbReference type="InterPro" id="IPR001173">
    <property type="entry name" value="Glyco_trans_2-like"/>
</dbReference>
<dbReference type="RefSeq" id="WP_317020936.1">
    <property type="nucleotide sequence ID" value="NZ_CP136513.1"/>
</dbReference>
<keyword evidence="2" id="KW-0328">Glycosyltransferase</keyword>
<evidence type="ECO:0000256" key="2">
    <source>
        <dbReference type="ARBA" id="ARBA00022676"/>
    </source>
</evidence>
<name>A0ABZ0EPQ6_9BURK</name>
<keyword evidence="3" id="KW-0808">Transferase</keyword>
<keyword evidence="7" id="KW-1185">Reference proteome</keyword>
<feature type="domain" description="Glycosyltransferase 2-like" evidence="5">
    <location>
        <begin position="20"/>
        <end position="141"/>
    </location>
</feature>
<gene>
    <name evidence="6" type="ORF">RW095_38940</name>
</gene>
<evidence type="ECO:0000256" key="4">
    <source>
        <dbReference type="SAM" id="Phobius"/>
    </source>
</evidence>
<dbReference type="Proteomes" id="UP001302652">
    <property type="component" value="Chromosome 1"/>
</dbReference>
<dbReference type="InterPro" id="IPR006446">
    <property type="entry name" value="RhaTrfase"/>
</dbReference>
<feature type="transmembrane region" description="Helical" evidence="4">
    <location>
        <begin position="274"/>
        <end position="296"/>
    </location>
</feature>
<evidence type="ECO:0000256" key="1">
    <source>
        <dbReference type="ARBA" id="ARBA00006739"/>
    </source>
</evidence>
<reference evidence="6 7" key="1">
    <citation type="submission" date="2023-10" db="EMBL/GenBank/DDBJ databases">
        <title>Surface-active antibiotics is a multifunctional adaptation for post-fire microbes.</title>
        <authorList>
            <person name="Liu M.D."/>
            <person name="Du Y."/>
            <person name="Koupaei S.K."/>
            <person name="Kim N.R."/>
            <person name="Zhang W."/>
            <person name="Traxler M.F."/>
        </authorList>
    </citation>
    <scope>NUCLEOTIDE SEQUENCE [LARGE SCALE GENOMIC DNA]</scope>
    <source>
        <strain evidence="6 7">F3</strain>
    </source>
</reference>
<dbReference type="PANTHER" id="PTHR43179:SF12">
    <property type="entry name" value="GALACTOFURANOSYLTRANSFERASE GLFT2"/>
    <property type="match status" value="1"/>
</dbReference>
<accession>A0ABZ0EPQ6</accession>
<proteinExistence type="inferred from homology"/>
<dbReference type="PANTHER" id="PTHR43179">
    <property type="entry name" value="RHAMNOSYLTRANSFERASE WBBL"/>
    <property type="match status" value="1"/>
</dbReference>
<dbReference type="SUPFAM" id="SSF53448">
    <property type="entry name" value="Nucleotide-diphospho-sugar transferases"/>
    <property type="match status" value="1"/>
</dbReference>
<evidence type="ECO:0000256" key="3">
    <source>
        <dbReference type="ARBA" id="ARBA00022679"/>
    </source>
</evidence>
<dbReference type="Pfam" id="PF00535">
    <property type="entry name" value="Glycos_transf_2"/>
    <property type="match status" value="1"/>
</dbReference>